<dbReference type="GeneID" id="92375957"/>
<feature type="compositionally biased region" description="Low complexity" evidence="1">
    <location>
        <begin position="88"/>
        <end position="102"/>
    </location>
</feature>
<evidence type="ECO:0008006" key="5">
    <source>
        <dbReference type="Google" id="ProtNLM"/>
    </source>
</evidence>
<evidence type="ECO:0000256" key="1">
    <source>
        <dbReference type="SAM" id="MobiDB-lite"/>
    </source>
</evidence>
<gene>
    <name evidence="3" type="ORF">TEOVI_000201700</name>
</gene>
<protein>
    <recommendedName>
        <fullName evidence="5">Expression site-associated gene 9 (ESAG9) protein</fullName>
    </recommendedName>
</protein>
<proteinExistence type="predicted"/>
<evidence type="ECO:0000313" key="4">
    <source>
        <dbReference type="Proteomes" id="UP000195570"/>
    </source>
</evidence>
<evidence type="ECO:0000313" key="3">
    <source>
        <dbReference type="EMBL" id="SCU70444.1"/>
    </source>
</evidence>
<comment type="caution">
    <text evidence="3">The sequence shown here is derived from an EMBL/GenBank/DDBJ whole genome shotgun (WGS) entry which is preliminary data.</text>
</comment>
<evidence type="ECO:0000256" key="2">
    <source>
        <dbReference type="SAM" id="SignalP"/>
    </source>
</evidence>
<accession>A0A1G4IDX5</accession>
<feature type="compositionally biased region" description="Polar residues" evidence="1">
    <location>
        <begin position="54"/>
        <end position="84"/>
    </location>
</feature>
<dbReference type="VEuPathDB" id="TriTrypDB:TEOVI_000201700"/>
<dbReference type="AlphaFoldDB" id="A0A1G4IDX5"/>
<dbReference type="EMBL" id="CZPT02001450">
    <property type="protein sequence ID" value="SCU70444.1"/>
    <property type="molecule type" value="Genomic_DNA"/>
</dbReference>
<dbReference type="Proteomes" id="UP000195570">
    <property type="component" value="Unassembled WGS sequence"/>
</dbReference>
<sequence length="176" mass="17984">MHRLATVPFLTLILLVVRGESKASVVVATTGQECDYWDSSSGGGRCRQQGVGVNQPSNVSPQPASPPSTGGKQPQSVGTVSTTRQEAQESAASSPPAESGAGHPALRVEEPSLKISVQASDRRDGSGRGDETVQPSGSSRVSEPAASPTTEYGEQKVGQEGQKLGAAGEQQSVGDG</sequence>
<keyword evidence="2" id="KW-0732">Signal</keyword>
<feature type="region of interest" description="Disordered" evidence="1">
    <location>
        <begin position="37"/>
        <end position="176"/>
    </location>
</feature>
<reference evidence="3" key="1">
    <citation type="submission" date="2016-09" db="EMBL/GenBank/DDBJ databases">
        <authorList>
            <person name="Hebert L."/>
            <person name="Moumen B."/>
        </authorList>
    </citation>
    <scope>NUCLEOTIDE SEQUENCE [LARGE SCALE GENOMIC DNA]</scope>
    <source>
        <strain evidence="3">OVI</strain>
    </source>
</reference>
<dbReference type="RefSeq" id="XP_067081252.1">
    <property type="nucleotide sequence ID" value="XM_067225151.1"/>
</dbReference>
<feature type="signal peptide" evidence="2">
    <location>
        <begin position="1"/>
        <end position="19"/>
    </location>
</feature>
<name>A0A1G4IDX5_TRYEQ</name>
<feature type="compositionally biased region" description="Basic and acidic residues" evidence="1">
    <location>
        <begin position="120"/>
        <end position="131"/>
    </location>
</feature>
<keyword evidence="4" id="KW-1185">Reference proteome</keyword>
<organism evidence="3 4">
    <name type="scientific">Trypanosoma equiperdum</name>
    <dbReference type="NCBI Taxonomy" id="5694"/>
    <lineage>
        <taxon>Eukaryota</taxon>
        <taxon>Discoba</taxon>
        <taxon>Euglenozoa</taxon>
        <taxon>Kinetoplastea</taxon>
        <taxon>Metakinetoplastina</taxon>
        <taxon>Trypanosomatida</taxon>
        <taxon>Trypanosomatidae</taxon>
        <taxon>Trypanosoma</taxon>
    </lineage>
</organism>
<feature type="chain" id="PRO_5009235441" description="Expression site-associated gene 9 (ESAG9) protein" evidence="2">
    <location>
        <begin position="20"/>
        <end position="176"/>
    </location>
</feature>
<feature type="compositionally biased region" description="Polar residues" evidence="1">
    <location>
        <begin position="133"/>
        <end position="152"/>
    </location>
</feature>